<dbReference type="InterPro" id="IPR012349">
    <property type="entry name" value="Split_barrel_FMN-bd"/>
</dbReference>
<sequence>HEQNAAIDVRVGTEEFSANNFSPFRCNQSGTSAFLSFAMSPTQSVNTSYPLEKAGEDTGVYKFPAIPNNPFTLFKSWYEDNKTTNHLSTNAFCLSTASKEGRVSSRTLILRRLDDDGFVLMTDARSKKAKDIRENPYAAAAFLWVSQQDGLIQSRQVRMEGILEELPYDNWKDLYEREPLFAKIRSHVCHQGTSVDWEGLKKHHDQILQDYKEGVNPLNKPDHVVAYKINPSMIEFYESVGPRIADRVMYLKEKKRLEKRKNRRMIRCTTCIQQNG</sequence>
<dbReference type="GO" id="GO:0008615">
    <property type="term" value="P:pyridoxine biosynthetic process"/>
    <property type="evidence" value="ECO:0007669"/>
    <property type="project" value="InterPro"/>
</dbReference>
<feature type="domain" description="Pyridoxamine 5'-phosphate oxidase N-terminal" evidence="10">
    <location>
        <begin position="89"/>
        <end position="166"/>
    </location>
</feature>
<keyword evidence="9" id="KW-0560">Oxidoreductase</keyword>
<keyword evidence="12" id="KW-1185">Reference proteome</keyword>
<organism evidence="11 12">
    <name type="scientific">Apolygus lucorum</name>
    <name type="common">Small green plant bug</name>
    <name type="synonym">Lygocoris lucorum</name>
    <dbReference type="NCBI Taxonomy" id="248454"/>
    <lineage>
        <taxon>Eukaryota</taxon>
        <taxon>Metazoa</taxon>
        <taxon>Ecdysozoa</taxon>
        <taxon>Arthropoda</taxon>
        <taxon>Hexapoda</taxon>
        <taxon>Insecta</taxon>
        <taxon>Pterygota</taxon>
        <taxon>Neoptera</taxon>
        <taxon>Paraneoptera</taxon>
        <taxon>Hemiptera</taxon>
        <taxon>Heteroptera</taxon>
        <taxon>Panheteroptera</taxon>
        <taxon>Cimicomorpha</taxon>
        <taxon>Miridae</taxon>
        <taxon>Mirini</taxon>
        <taxon>Apolygus</taxon>
    </lineage>
</organism>
<comment type="cofactor">
    <cofactor evidence="1">
        <name>FMN</name>
        <dbReference type="ChEBI" id="CHEBI:58210"/>
    </cofactor>
</comment>
<dbReference type="EC" id="1.4.3.5" evidence="6"/>
<dbReference type="OrthoDB" id="303614at2759"/>
<dbReference type="PANTHER" id="PTHR10851">
    <property type="entry name" value="PYRIDOXINE-5-PHOSPHATE OXIDASE"/>
    <property type="match status" value="1"/>
</dbReference>
<dbReference type="GO" id="GO:0010181">
    <property type="term" value="F:FMN binding"/>
    <property type="evidence" value="ECO:0007669"/>
    <property type="project" value="InterPro"/>
</dbReference>
<feature type="non-terminal residue" evidence="11">
    <location>
        <position position="1"/>
    </location>
</feature>
<evidence type="ECO:0000256" key="8">
    <source>
        <dbReference type="ARBA" id="ARBA00022643"/>
    </source>
</evidence>
<evidence type="ECO:0000313" key="11">
    <source>
        <dbReference type="EMBL" id="KAF6206179.1"/>
    </source>
</evidence>
<dbReference type="EMBL" id="WIXP02000008">
    <property type="protein sequence ID" value="KAF6206179.1"/>
    <property type="molecule type" value="Genomic_DNA"/>
</dbReference>
<protein>
    <recommendedName>
        <fullName evidence="6">pyridoxal 5'-phosphate synthase</fullName>
        <ecNumber evidence="6">1.4.3.5</ecNumber>
    </recommendedName>
</protein>
<keyword evidence="7" id="KW-0285">Flavoprotein</keyword>
<evidence type="ECO:0000256" key="3">
    <source>
        <dbReference type="ARBA" id="ARBA00004738"/>
    </source>
</evidence>
<dbReference type="SUPFAM" id="SSF50475">
    <property type="entry name" value="FMN-binding split barrel"/>
    <property type="match status" value="1"/>
</dbReference>
<evidence type="ECO:0000313" key="12">
    <source>
        <dbReference type="Proteomes" id="UP000466442"/>
    </source>
</evidence>
<evidence type="ECO:0000256" key="2">
    <source>
        <dbReference type="ARBA" id="ARBA00003691"/>
    </source>
</evidence>
<dbReference type="Gene3D" id="2.30.110.10">
    <property type="entry name" value="Electron Transport, Fmn-binding Protein, Chain A"/>
    <property type="match status" value="1"/>
</dbReference>
<evidence type="ECO:0000256" key="1">
    <source>
        <dbReference type="ARBA" id="ARBA00001917"/>
    </source>
</evidence>
<reference evidence="11" key="1">
    <citation type="journal article" date="2021" name="Mol. Ecol. Resour.">
        <title>Apolygus lucorum genome provides insights into omnivorousness and mesophyll feeding.</title>
        <authorList>
            <person name="Liu Y."/>
            <person name="Liu H."/>
            <person name="Wang H."/>
            <person name="Huang T."/>
            <person name="Liu B."/>
            <person name="Yang B."/>
            <person name="Yin L."/>
            <person name="Li B."/>
            <person name="Zhang Y."/>
            <person name="Zhang S."/>
            <person name="Jiang F."/>
            <person name="Zhang X."/>
            <person name="Ren Y."/>
            <person name="Wang B."/>
            <person name="Wang S."/>
            <person name="Lu Y."/>
            <person name="Wu K."/>
            <person name="Fan W."/>
            <person name="Wang G."/>
        </authorList>
    </citation>
    <scope>NUCLEOTIDE SEQUENCE</scope>
    <source>
        <strain evidence="11">12Hb</strain>
    </source>
</reference>
<dbReference type="InterPro" id="IPR000659">
    <property type="entry name" value="Pyridox_Oxase"/>
</dbReference>
<comment type="similarity">
    <text evidence="5">Belongs to the pyridoxamine 5'-phosphate oxidase family.</text>
</comment>
<keyword evidence="8" id="KW-0288">FMN</keyword>
<evidence type="ECO:0000259" key="10">
    <source>
        <dbReference type="Pfam" id="PF01243"/>
    </source>
</evidence>
<name>A0A8S9XC92_APOLU</name>
<gene>
    <name evidence="11" type="ORF">GE061_017407</name>
</gene>
<comment type="function">
    <text evidence="2">Catalyzes the oxidation of either pyridoxine 5'-phosphate (PNP) or pyridoxamine 5'-phosphate (PMP) into pyridoxal 5'-phosphate (PLP).</text>
</comment>
<evidence type="ECO:0000256" key="6">
    <source>
        <dbReference type="ARBA" id="ARBA00012801"/>
    </source>
</evidence>
<evidence type="ECO:0000256" key="4">
    <source>
        <dbReference type="ARBA" id="ARBA00005037"/>
    </source>
</evidence>
<dbReference type="Pfam" id="PF01243">
    <property type="entry name" value="PNPOx_N"/>
    <property type="match status" value="1"/>
</dbReference>
<dbReference type="InterPro" id="IPR011576">
    <property type="entry name" value="Pyridox_Oxase_N"/>
</dbReference>
<comment type="caution">
    <text evidence="11">The sequence shown here is derived from an EMBL/GenBank/DDBJ whole genome shotgun (WGS) entry which is preliminary data.</text>
</comment>
<evidence type="ECO:0000256" key="9">
    <source>
        <dbReference type="ARBA" id="ARBA00023002"/>
    </source>
</evidence>
<evidence type="ECO:0000256" key="7">
    <source>
        <dbReference type="ARBA" id="ARBA00022630"/>
    </source>
</evidence>
<accession>A0A8S9XC92</accession>
<dbReference type="GO" id="GO:0004733">
    <property type="term" value="F:pyridoxamine phosphate oxidase activity"/>
    <property type="evidence" value="ECO:0007669"/>
    <property type="project" value="UniProtKB-EC"/>
</dbReference>
<evidence type="ECO:0000256" key="5">
    <source>
        <dbReference type="ARBA" id="ARBA00007301"/>
    </source>
</evidence>
<dbReference type="Proteomes" id="UP000466442">
    <property type="component" value="Unassembled WGS sequence"/>
</dbReference>
<proteinExistence type="inferred from homology"/>
<dbReference type="AlphaFoldDB" id="A0A8S9XC92"/>
<dbReference type="PANTHER" id="PTHR10851:SF4">
    <property type="entry name" value="PYRIDOXAL 5'-PHOSPHATE SYNTHASE"/>
    <property type="match status" value="1"/>
</dbReference>
<comment type="pathway">
    <text evidence="4">Cofactor metabolism; pyridoxal 5'-phosphate salvage; pyridoxal 5'-phosphate from pyridoxine 5'-phosphate: step 1/1.</text>
</comment>
<comment type="pathway">
    <text evidence="3">Cofactor metabolism; pyridoxal 5'-phosphate salvage; pyridoxal 5'-phosphate from pyridoxamine 5'-phosphate: step 1/1.</text>
</comment>